<gene>
    <name evidence="1" type="ORF">ASZ90_006382</name>
</gene>
<sequence>MLLSFHRHYIMEDNAVGRYQRYDDEKVLYQQTDIGFDYFALNKGTNDSW</sequence>
<name>A0A0W8FSB9_9ZZZZ</name>
<protein>
    <submittedName>
        <fullName evidence="1">Uncharacterized protein</fullName>
    </submittedName>
</protein>
<organism evidence="1">
    <name type="scientific">hydrocarbon metagenome</name>
    <dbReference type="NCBI Taxonomy" id="938273"/>
    <lineage>
        <taxon>unclassified sequences</taxon>
        <taxon>metagenomes</taxon>
        <taxon>ecological metagenomes</taxon>
    </lineage>
</organism>
<dbReference type="AlphaFoldDB" id="A0A0W8FSB9"/>
<accession>A0A0W8FSB9</accession>
<evidence type="ECO:0000313" key="1">
    <source>
        <dbReference type="EMBL" id="KUG23786.1"/>
    </source>
</evidence>
<comment type="caution">
    <text evidence="1">The sequence shown here is derived from an EMBL/GenBank/DDBJ whole genome shotgun (WGS) entry which is preliminary data.</text>
</comment>
<dbReference type="EMBL" id="LNQE01000886">
    <property type="protein sequence ID" value="KUG23786.1"/>
    <property type="molecule type" value="Genomic_DNA"/>
</dbReference>
<proteinExistence type="predicted"/>
<reference evidence="1" key="1">
    <citation type="journal article" date="2015" name="Proc. Natl. Acad. Sci. U.S.A.">
        <title>Networks of energetic and metabolic interactions define dynamics in microbial communities.</title>
        <authorList>
            <person name="Embree M."/>
            <person name="Liu J.K."/>
            <person name="Al-Bassam M.M."/>
            <person name="Zengler K."/>
        </authorList>
    </citation>
    <scope>NUCLEOTIDE SEQUENCE</scope>
</reference>